<dbReference type="OrthoDB" id="7266652at2"/>
<dbReference type="InterPro" id="IPR024096">
    <property type="entry name" value="NO_sig/Golgi_transp_ligand-bd"/>
</dbReference>
<comment type="caution">
    <text evidence="2">The sequence shown here is derived from an EMBL/GenBank/DDBJ whole genome shotgun (WGS) entry which is preliminary data.</text>
</comment>
<organism evidence="2 3">
    <name type="scientific">Pseudoalteromonas porphyrae</name>
    <dbReference type="NCBI Taxonomy" id="187330"/>
    <lineage>
        <taxon>Bacteria</taxon>
        <taxon>Pseudomonadati</taxon>
        <taxon>Pseudomonadota</taxon>
        <taxon>Gammaproteobacteria</taxon>
        <taxon>Alteromonadales</taxon>
        <taxon>Pseudoalteromonadaceae</taxon>
        <taxon>Pseudoalteromonas</taxon>
    </lineage>
</organism>
<dbReference type="RefSeq" id="WP_054204046.1">
    <property type="nucleotide sequence ID" value="NZ_LHPH01000001.1"/>
</dbReference>
<dbReference type="PANTHER" id="PTHR45655">
    <property type="entry name" value="GUANYLATE CYCLASE SOLUBLE SUBUNIT BETA-2"/>
    <property type="match status" value="1"/>
</dbReference>
<evidence type="ECO:0000259" key="1">
    <source>
        <dbReference type="Pfam" id="PF07700"/>
    </source>
</evidence>
<keyword evidence="3" id="KW-1185">Reference proteome</keyword>
<dbReference type="Proteomes" id="UP000037848">
    <property type="component" value="Unassembled WGS sequence"/>
</dbReference>
<protein>
    <recommendedName>
        <fullName evidence="1">Heme NO-binding domain-containing protein</fullName>
    </recommendedName>
</protein>
<dbReference type="Pfam" id="PF07700">
    <property type="entry name" value="HNOB"/>
    <property type="match status" value="1"/>
</dbReference>
<evidence type="ECO:0000313" key="2">
    <source>
        <dbReference type="EMBL" id="KPH65503.1"/>
    </source>
</evidence>
<dbReference type="STRING" id="187330.AMS58_05585"/>
<reference evidence="2 3" key="1">
    <citation type="submission" date="2015-08" db="EMBL/GenBank/DDBJ databases">
        <title>Draft Genome Sequence of Pseudoalteromonas porphyrae UCD-SED14.</title>
        <authorList>
            <person name="Coil D.A."/>
            <person name="Jospin G."/>
            <person name="Lee R.D."/>
            <person name="Eisen J.A."/>
        </authorList>
    </citation>
    <scope>NUCLEOTIDE SEQUENCE [LARGE SCALE GENOMIC DNA]</scope>
    <source>
        <strain evidence="2 3">UCD-SED14</strain>
    </source>
</reference>
<dbReference type="PATRIC" id="fig|187330.3.peg.167"/>
<dbReference type="Gene3D" id="3.90.1520.10">
    <property type="entry name" value="H-NOX domain"/>
    <property type="match status" value="1"/>
</dbReference>
<dbReference type="InterPro" id="IPR011644">
    <property type="entry name" value="Heme_NO-bd"/>
</dbReference>
<name>A0A0N1MUX0_9GAMM</name>
<dbReference type="InterPro" id="IPR038158">
    <property type="entry name" value="H-NOX_domain_sf"/>
</dbReference>
<dbReference type="SUPFAM" id="SSF111126">
    <property type="entry name" value="Ligand-binding domain in the NO signalling and Golgi transport"/>
    <property type="match status" value="1"/>
</dbReference>
<gene>
    <name evidence="2" type="ORF">ADS77_00800</name>
</gene>
<accession>A0A0N1MUX0</accession>
<dbReference type="GO" id="GO:0020037">
    <property type="term" value="F:heme binding"/>
    <property type="evidence" value="ECO:0007669"/>
    <property type="project" value="InterPro"/>
</dbReference>
<feature type="domain" description="Heme NO-binding" evidence="1">
    <location>
        <begin position="2"/>
        <end position="161"/>
    </location>
</feature>
<sequence length="182" mass="21105">MKGVIFQSLEGLVLTHRDMACWNQLLAKNAPKDRAYVSVNNYPDQELNALVSDICIELQLSRAKVLNQFGRYLFNYFMKHYSVVVGHYSHFEALILNIDSVIHKEVSKLYQNTNLPTMDCMMVCPGHIVMHYQSPRQLCFLAEGLIYGAGEYFLMDVTIEHEQCLLREDERCTLNIYYQPAK</sequence>
<dbReference type="EMBL" id="LHPH01000001">
    <property type="protein sequence ID" value="KPH65503.1"/>
    <property type="molecule type" value="Genomic_DNA"/>
</dbReference>
<dbReference type="PANTHER" id="PTHR45655:SF13">
    <property type="entry name" value="SOLUBLE GUANYLATE CYCLASE GCY-32-RELATED"/>
    <property type="match status" value="1"/>
</dbReference>
<dbReference type="AlphaFoldDB" id="A0A0N1MUX0"/>
<evidence type="ECO:0000313" key="3">
    <source>
        <dbReference type="Proteomes" id="UP000037848"/>
    </source>
</evidence>
<proteinExistence type="predicted"/>